<dbReference type="OrthoDB" id="9800283at2"/>
<evidence type="ECO:0000313" key="1">
    <source>
        <dbReference type="EMBL" id="AKJ64979.1"/>
    </source>
</evidence>
<protein>
    <submittedName>
        <fullName evidence="1">Sulfur carrier protein ThiS</fullName>
    </submittedName>
</protein>
<proteinExistence type="predicted"/>
<gene>
    <name evidence="1" type="ORF">L21SP4_01739</name>
</gene>
<dbReference type="CDD" id="cd00565">
    <property type="entry name" value="Ubl_ThiS"/>
    <property type="match status" value="1"/>
</dbReference>
<dbReference type="SUPFAM" id="SSF54285">
    <property type="entry name" value="MoaD/ThiS"/>
    <property type="match status" value="1"/>
</dbReference>
<sequence length="66" mass="6929">MHLTVNGESWEMKDGATAEELVRAFGAAERRVAVLRNGEVVPSAERASTVLEDGDGVEILVFAGGG</sequence>
<dbReference type="KEGG" id="vbl:L21SP4_01739"/>
<reference evidence="1 2" key="2">
    <citation type="journal article" date="2016" name="ISME J.">
        <title>Characterization of the first cultured representative of Verrucomicrobia subdivision 5 indicates the proposal of a novel phylum.</title>
        <authorList>
            <person name="Spring S."/>
            <person name="Bunk B."/>
            <person name="Sproer C."/>
            <person name="Schumann P."/>
            <person name="Rohde M."/>
            <person name="Tindall B.J."/>
            <person name="Klenk H.P."/>
        </authorList>
    </citation>
    <scope>NUCLEOTIDE SEQUENCE [LARGE SCALE GENOMIC DNA]</scope>
    <source>
        <strain evidence="1 2">L21-Fru-AB</strain>
    </source>
</reference>
<dbReference type="InterPro" id="IPR003749">
    <property type="entry name" value="ThiS/MoaD-like"/>
</dbReference>
<keyword evidence="2" id="KW-1185">Reference proteome</keyword>
<dbReference type="NCBIfam" id="TIGR01683">
    <property type="entry name" value="thiS"/>
    <property type="match status" value="1"/>
</dbReference>
<dbReference type="InterPro" id="IPR012675">
    <property type="entry name" value="Beta-grasp_dom_sf"/>
</dbReference>
<dbReference type="PANTHER" id="PTHR34472:SF1">
    <property type="entry name" value="SULFUR CARRIER PROTEIN THIS"/>
    <property type="match status" value="1"/>
</dbReference>
<dbReference type="Proteomes" id="UP000035268">
    <property type="component" value="Chromosome"/>
</dbReference>
<evidence type="ECO:0000313" key="2">
    <source>
        <dbReference type="Proteomes" id="UP000035268"/>
    </source>
</evidence>
<dbReference type="InterPro" id="IPR010035">
    <property type="entry name" value="Thi_S"/>
</dbReference>
<dbReference type="Pfam" id="PF02597">
    <property type="entry name" value="ThiS"/>
    <property type="match status" value="1"/>
</dbReference>
<dbReference type="EMBL" id="CP010904">
    <property type="protein sequence ID" value="AKJ64979.1"/>
    <property type="molecule type" value="Genomic_DNA"/>
</dbReference>
<organism evidence="1 2">
    <name type="scientific">Kiritimatiella glycovorans</name>
    <dbReference type="NCBI Taxonomy" id="1307763"/>
    <lineage>
        <taxon>Bacteria</taxon>
        <taxon>Pseudomonadati</taxon>
        <taxon>Kiritimatiellota</taxon>
        <taxon>Kiritimatiellia</taxon>
        <taxon>Kiritimatiellales</taxon>
        <taxon>Kiritimatiellaceae</taxon>
        <taxon>Kiritimatiella</taxon>
    </lineage>
</organism>
<dbReference type="AlphaFoldDB" id="A0A0G3ELG7"/>
<reference evidence="2" key="1">
    <citation type="submission" date="2015-02" db="EMBL/GenBank/DDBJ databases">
        <title>Description and complete genome sequence of the first cultured representative of the subdivision 5 of the Verrucomicrobia phylum.</title>
        <authorList>
            <person name="Spring S."/>
            <person name="Bunk B."/>
            <person name="Sproer C."/>
            <person name="Klenk H.-P."/>
        </authorList>
    </citation>
    <scope>NUCLEOTIDE SEQUENCE [LARGE SCALE GENOMIC DNA]</scope>
    <source>
        <strain evidence="2">L21-Fru-AB</strain>
    </source>
</reference>
<name>A0A0G3ELG7_9BACT</name>
<accession>A0A0G3ELG7</accession>
<dbReference type="Gene3D" id="3.10.20.30">
    <property type="match status" value="1"/>
</dbReference>
<dbReference type="RefSeq" id="WP_052882253.1">
    <property type="nucleotide sequence ID" value="NZ_CP010904.1"/>
</dbReference>
<dbReference type="PANTHER" id="PTHR34472">
    <property type="entry name" value="SULFUR CARRIER PROTEIN THIS"/>
    <property type="match status" value="1"/>
</dbReference>
<dbReference type="STRING" id="1307763.L21SP4_01739"/>
<dbReference type="InterPro" id="IPR016155">
    <property type="entry name" value="Mopterin_synth/thiamin_S_b"/>
</dbReference>